<dbReference type="PROSITE" id="PS50041">
    <property type="entry name" value="C_TYPE_LECTIN_2"/>
    <property type="match status" value="1"/>
</dbReference>
<evidence type="ECO:0000313" key="10">
    <source>
        <dbReference type="Proteomes" id="UP000838412"/>
    </source>
</evidence>
<dbReference type="CDD" id="cd00037">
    <property type="entry name" value="CLECT"/>
    <property type="match status" value="1"/>
</dbReference>
<dbReference type="SMART" id="SM00034">
    <property type="entry name" value="CLECT"/>
    <property type="match status" value="1"/>
</dbReference>
<dbReference type="SUPFAM" id="SSF56436">
    <property type="entry name" value="C-type lectin-like"/>
    <property type="match status" value="1"/>
</dbReference>
<dbReference type="PANTHER" id="PTHR46160:SF10">
    <property type="entry name" value="MUCIN-5AC-LIKE ISOFORM X2"/>
    <property type="match status" value="1"/>
</dbReference>
<dbReference type="InterPro" id="IPR006207">
    <property type="entry name" value="Cys_knot_C"/>
</dbReference>
<keyword evidence="2" id="KW-0472">Membrane</keyword>
<feature type="compositionally biased region" description="Low complexity" evidence="5">
    <location>
        <begin position="179"/>
        <end position="204"/>
    </location>
</feature>
<accession>A0A8K0EFX2</accession>
<dbReference type="Gene3D" id="3.10.100.10">
    <property type="entry name" value="Mannose-Binding Protein A, subunit A"/>
    <property type="match status" value="1"/>
</dbReference>
<keyword evidence="10" id="KW-1185">Reference proteome</keyword>
<dbReference type="InterPro" id="IPR016187">
    <property type="entry name" value="CTDL_fold"/>
</dbReference>
<evidence type="ECO:0000313" key="9">
    <source>
        <dbReference type="EMBL" id="CAH1247432.1"/>
    </source>
</evidence>
<dbReference type="Gene3D" id="2.10.25.10">
    <property type="entry name" value="Laminin"/>
    <property type="match status" value="1"/>
</dbReference>
<organism evidence="9 10">
    <name type="scientific">Branchiostoma lanceolatum</name>
    <name type="common">Common lancelet</name>
    <name type="synonym">Amphioxus lanceolatum</name>
    <dbReference type="NCBI Taxonomy" id="7740"/>
    <lineage>
        <taxon>Eukaryota</taxon>
        <taxon>Metazoa</taxon>
        <taxon>Chordata</taxon>
        <taxon>Cephalochordata</taxon>
        <taxon>Leptocardii</taxon>
        <taxon>Amphioxiformes</taxon>
        <taxon>Branchiostomatidae</taxon>
        <taxon>Branchiostoma</taxon>
    </lineage>
</organism>
<dbReference type="EMBL" id="OV696701">
    <property type="protein sequence ID" value="CAH1247432.1"/>
    <property type="molecule type" value="Genomic_DNA"/>
</dbReference>
<dbReference type="InterPro" id="IPR001846">
    <property type="entry name" value="VWF_type-D"/>
</dbReference>
<feature type="compositionally biased region" description="Low complexity" evidence="5">
    <location>
        <begin position="426"/>
        <end position="555"/>
    </location>
</feature>
<dbReference type="GO" id="GO:0005886">
    <property type="term" value="C:plasma membrane"/>
    <property type="evidence" value="ECO:0007669"/>
    <property type="project" value="UniProtKB-SubCell"/>
</dbReference>
<dbReference type="Proteomes" id="UP000838412">
    <property type="component" value="Chromosome 16"/>
</dbReference>
<feature type="compositionally biased region" description="Low complexity" evidence="5">
    <location>
        <begin position="284"/>
        <end position="304"/>
    </location>
</feature>
<feature type="domain" description="CTCK" evidence="6">
    <location>
        <begin position="1444"/>
        <end position="1497"/>
    </location>
</feature>
<dbReference type="PROSITE" id="PS01225">
    <property type="entry name" value="CTCK_2"/>
    <property type="match status" value="1"/>
</dbReference>
<keyword evidence="2" id="KW-1003">Cell membrane</keyword>
<feature type="region of interest" description="Disordered" evidence="5">
    <location>
        <begin position="422"/>
        <end position="555"/>
    </location>
</feature>
<feature type="compositionally biased region" description="Low complexity" evidence="5">
    <location>
        <begin position="219"/>
        <end position="235"/>
    </location>
</feature>
<dbReference type="SUPFAM" id="SSF57567">
    <property type="entry name" value="Serine protease inhibitors"/>
    <property type="match status" value="1"/>
</dbReference>
<evidence type="ECO:0000256" key="3">
    <source>
        <dbReference type="ARBA" id="ARBA00023157"/>
    </source>
</evidence>
<feature type="compositionally biased region" description="Low complexity" evidence="5">
    <location>
        <begin position="10"/>
        <end position="117"/>
    </location>
</feature>
<feature type="compositionally biased region" description="Gly residues" evidence="5">
    <location>
        <begin position="151"/>
        <end position="178"/>
    </location>
</feature>
<dbReference type="InterPro" id="IPR036084">
    <property type="entry name" value="Ser_inhib-like_sf"/>
</dbReference>
<dbReference type="PROSITE" id="PS51233">
    <property type="entry name" value="VWFD"/>
    <property type="match status" value="1"/>
</dbReference>
<dbReference type="CDD" id="cd19941">
    <property type="entry name" value="TIL"/>
    <property type="match status" value="1"/>
</dbReference>
<dbReference type="InterPro" id="IPR001304">
    <property type="entry name" value="C-type_lectin-like"/>
</dbReference>
<evidence type="ECO:0000256" key="4">
    <source>
        <dbReference type="PROSITE-ProRule" id="PRU00039"/>
    </source>
</evidence>
<dbReference type="PROSITE" id="PS01208">
    <property type="entry name" value="VWFC_1"/>
    <property type="match status" value="1"/>
</dbReference>
<dbReference type="InterPro" id="IPR052749">
    <property type="entry name" value="Alpha-tectorin"/>
</dbReference>
<evidence type="ECO:0000256" key="1">
    <source>
        <dbReference type="ARBA" id="ARBA00004236"/>
    </source>
</evidence>
<feature type="domain" description="C-type lectin" evidence="7">
    <location>
        <begin position="1336"/>
        <end position="1445"/>
    </location>
</feature>
<evidence type="ECO:0000256" key="5">
    <source>
        <dbReference type="SAM" id="MobiDB-lite"/>
    </source>
</evidence>
<evidence type="ECO:0000259" key="7">
    <source>
        <dbReference type="PROSITE" id="PS50041"/>
    </source>
</evidence>
<dbReference type="InterPro" id="IPR016186">
    <property type="entry name" value="C-type_lectin-like/link_sf"/>
</dbReference>
<feature type="compositionally biased region" description="Gly residues" evidence="5">
    <location>
        <begin position="236"/>
        <end position="283"/>
    </location>
</feature>
<dbReference type="PANTHER" id="PTHR46160">
    <property type="entry name" value="ALPHA-TECTORIN-RELATED"/>
    <property type="match status" value="1"/>
</dbReference>
<feature type="compositionally biased region" description="Basic and acidic residues" evidence="5">
    <location>
        <begin position="205"/>
        <end position="218"/>
    </location>
</feature>
<name>A0A8K0EFX2_BRALA</name>
<comment type="subcellular location">
    <subcellularLocation>
        <location evidence="1">Cell membrane</location>
    </subcellularLocation>
</comment>
<feature type="region of interest" description="Disordered" evidence="5">
    <location>
        <begin position="1"/>
        <end position="304"/>
    </location>
</feature>
<reference evidence="9" key="1">
    <citation type="submission" date="2022-01" db="EMBL/GenBank/DDBJ databases">
        <authorList>
            <person name="Braso-Vives M."/>
        </authorList>
    </citation>
    <scope>NUCLEOTIDE SEQUENCE</scope>
</reference>
<gene>
    <name evidence="9" type="primary">MUC5AC</name>
    <name evidence="9" type="ORF">BLAG_LOCUS9100</name>
</gene>
<dbReference type="SMART" id="SM00216">
    <property type="entry name" value="VWD"/>
    <property type="match status" value="1"/>
</dbReference>
<dbReference type="OrthoDB" id="6262482at2759"/>
<sequence length="1507" mass="163763">MHNAWTNHPSTNNGSTNNSSTNDISTNNSSTNNSSTNDGSTNDGSTNDGSTNDGSTNDGSTNDGSTNDSGPHNSGTHNSGTHNSSTNNSGANNSGTNDSSTNDSSTNDSSTNGSRTNLRSTHDSSTHDSSTNNSSTNNGSTNNGSTNNGGTNDGGTNDGGTNDGGTNDGGTNDGGTNDGGTNDSSTNDSSTNDSSTNDSSTNDSRTNDSRTNDSRTHDGSTNNGSTNNGSTNNGGTNNGGTHNGGTNDGGTNDGGTNDGGTNDGGTNDGGTNDGGTNDGGTNDGGTNDSSTNDSSTNDSSTNDSSTYNHCILCSCLYMDWFYEWRGTSLSELGVVWRNGRAFDSEQRYPDFQSYPDDDETYDTLRQNYTFCEKPSKILCRDRNAPNVYMQPGNGVTCDVDNGLYCDSSRKTTGSLCYNAKADNKTSHNSSTHNSSTNNSSTHNSSTNNSSTNNSSTNNSSTHNSSTNNSSTHHSSTHNSSTNNSSTHNSSTHNSSTHNTSTDNSSTDNSSTNNISTHNSSTNNSSTNNSSTNNSSTHNSSTHNSSTNNSSTNNSSTYNTSTYNCRTHNDVSRCECIGWGDPHYQGMDGGYFPFQGAGDYILSASTADNLFAIIGTNVDCSTLPNANFFYHKSPYGPNDVVTCTAAVTLHYGGHSFKVVYQGLQMFIDGQPTGWGTYNVAGVKAIKQFGNPNVWFWIEEYGIFVQYSHLGYKVTIRIEPGDLAAHGIHGLCGTCNNNQTDDCLETNPEQCACEYLVENGLAHKNECISTSPPPPNENCTELADVCDEYLSADPTENALLEECFKYVDPETFRRACRYDVYHCVSECQSIETFVTTCFEEARRHNDPICIDWRIELPHCSLNCSGSLVERSCTCQRTCDNPTGHCDANDMIQDGCFCPDGYVLDEDTNQCVPEEECLHCVDDQGNHVAVRKTFTIIKRCLSYFTMVNSTWVPGGDSCQICTCYGPNNFDCEHVYCDPYVEPVCEGYCKILKNVENFDPCCPEYECVCENPCEPPDVPVCGYGHVPINVQEPDDCAPVYDCICDTSTCDPTMPVCNPFEELQETPTDCCSIYTCVCVDCPLPPNITCEAGYEVVEVPFNFGCNCTTNECEPLPDYCIYEDSDFVDYIIGLGIPLPPGTPMPTPTFYLPGDVWTAAFECVQCTCLEAVEEENHEHGGTLHQIECYPTEECNTTCPMPVNETYGIPGDNCTVCICLEIPGFPVGMPITIEQCAPHVCEPEEDLPWFCYTEPFIIETYYEGGPNGTCCEKHRCFRREGTPEEECQPYNYTDYIHYDEEGMDCVSNEEVLHTYCEGRCTSQANLLPSAPHCPADWHTDDDISCYKVIDDEERDQQGATDRCAELGGRLASFSTQDKEAYLLQLLANYTGTVDLWVGLAIDPETGQWTWTDGMEAGIDTNWKSISNTERCATATPDGQFISKACEWSLPYICERAPGTMVRDLCRCCTASEFEEEHVAMTCGTQQSFYYTHRIITDCVCEEHYCEYEDEHYVPVG</sequence>
<evidence type="ECO:0000256" key="2">
    <source>
        <dbReference type="ARBA" id="ARBA00022475"/>
    </source>
</evidence>
<comment type="caution">
    <text evidence="4">Lacks conserved residue(s) required for the propagation of feature annotation.</text>
</comment>
<evidence type="ECO:0000259" key="8">
    <source>
        <dbReference type="PROSITE" id="PS51233"/>
    </source>
</evidence>
<dbReference type="SMART" id="SM00041">
    <property type="entry name" value="CT"/>
    <property type="match status" value="1"/>
</dbReference>
<dbReference type="InterPro" id="IPR001007">
    <property type="entry name" value="VWF_dom"/>
</dbReference>
<feature type="domain" description="VWFD" evidence="8">
    <location>
        <begin position="573"/>
        <end position="778"/>
    </location>
</feature>
<keyword evidence="3" id="KW-1015">Disulfide bond</keyword>
<feature type="compositionally biased region" description="Low complexity" evidence="5">
    <location>
        <begin position="127"/>
        <end position="150"/>
    </location>
</feature>
<evidence type="ECO:0000259" key="6">
    <source>
        <dbReference type="PROSITE" id="PS01225"/>
    </source>
</evidence>
<protein>
    <submittedName>
        <fullName evidence="9">MUC5AC protein</fullName>
    </submittedName>
</protein>
<proteinExistence type="predicted"/>